<dbReference type="EMBL" id="JARGEI010000004">
    <property type="protein sequence ID" value="KAJ8732880.1"/>
    <property type="molecule type" value="Genomic_DNA"/>
</dbReference>
<organism evidence="2 3">
    <name type="scientific">Mythimna separata</name>
    <name type="common">Oriental armyworm</name>
    <name type="synonym">Pseudaletia separata</name>
    <dbReference type="NCBI Taxonomy" id="271217"/>
    <lineage>
        <taxon>Eukaryota</taxon>
        <taxon>Metazoa</taxon>
        <taxon>Ecdysozoa</taxon>
        <taxon>Arthropoda</taxon>
        <taxon>Hexapoda</taxon>
        <taxon>Insecta</taxon>
        <taxon>Pterygota</taxon>
        <taxon>Neoptera</taxon>
        <taxon>Endopterygota</taxon>
        <taxon>Lepidoptera</taxon>
        <taxon>Glossata</taxon>
        <taxon>Ditrysia</taxon>
        <taxon>Noctuoidea</taxon>
        <taxon>Noctuidae</taxon>
        <taxon>Noctuinae</taxon>
        <taxon>Hadenini</taxon>
        <taxon>Mythimna</taxon>
    </lineage>
</organism>
<name>A0AAD7YXE3_MYTSE</name>
<dbReference type="AlphaFoldDB" id="A0AAD7YXE3"/>
<evidence type="ECO:0000256" key="1">
    <source>
        <dbReference type="SAM" id="MobiDB-lite"/>
    </source>
</evidence>
<protein>
    <submittedName>
        <fullName evidence="2">Uncharacterized protein</fullName>
    </submittedName>
</protein>
<comment type="caution">
    <text evidence="2">The sequence shown here is derived from an EMBL/GenBank/DDBJ whole genome shotgun (WGS) entry which is preliminary data.</text>
</comment>
<proteinExistence type="predicted"/>
<accession>A0AAD7YXE3</accession>
<sequence>MKNKKKLKEVNITEDYSKEVLAKRKALQPQLMEERKKDPNNGNELTTSFKDSIEKDTPTQSKYEKFINILQIATKKDNPKSNKICSEETKQLLQKRKELIQIKENKINRCEIAEISKKINESIRKDKKQKRQNTLKKHIEKTGGIKKATKELNPKKDWLLKVKTKDGNCTYKRQEILKIATDYYQNLYQSKNLKKEIAERNITDIEQIPKILKEETIRAIHTQK</sequence>
<keyword evidence="3" id="KW-1185">Reference proteome</keyword>
<evidence type="ECO:0000313" key="2">
    <source>
        <dbReference type="EMBL" id="KAJ8732880.1"/>
    </source>
</evidence>
<gene>
    <name evidence="2" type="ORF">PYW07_015479</name>
</gene>
<feature type="compositionally biased region" description="Polar residues" evidence="1">
    <location>
        <begin position="40"/>
        <end position="50"/>
    </location>
</feature>
<feature type="region of interest" description="Disordered" evidence="1">
    <location>
        <begin position="26"/>
        <end position="57"/>
    </location>
</feature>
<evidence type="ECO:0000313" key="3">
    <source>
        <dbReference type="Proteomes" id="UP001231518"/>
    </source>
</evidence>
<reference evidence="2" key="1">
    <citation type="submission" date="2023-03" db="EMBL/GenBank/DDBJ databases">
        <title>Chromosome-level genomes of two armyworms, Mythimna separata and Mythimna loreyi, provide insights into the biosynthesis and reception of sex pheromones.</title>
        <authorList>
            <person name="Zhao H."/>
        </authorList>
    </citation>
    <scope>NUCLEOTIDE SEQUENCE</scope>
    <source>
        <strain evidence="2">BeijingLab</strain>
        <tissue evidence="2">Pupa</tissue>
    </source>
</reference>
<dbReference type="Proteomes" id="UP001231518">
    <property type="component" value="Chromosome 6"/>
</dbReference>